<gene>
    <name evidence="1" type="ORF">ATN84_12675</name>
</gene>
<reference evidence="1 2" key="1">
    <citation type="submission" date="2015-11" db="EMBL/GenBank/DDBJ databases">
        <title>Draft genome sequence of Paramesorhizobium deserti A-3-E, a strain highly resistant to diverse beta-lactam antibiotics.</title>
        <authorList>
            <person name="Lv R."/>
            <person name="Yang X."/>
            <person name="Fang N."/>
            <person name="Guo J."/>
            <person name="Luo X."/>
            <person name="Peng F."/>
            <person name="Yang R."/>
            <person name="Cui Y."/>
            <person name="Fang C."/>
            <person name="Song Y."/>
        </authorList>
    </citation>
    <scope>NUCLEOTIDE SEQUENCE [LARGE SCALE GENOMIC DNA]</scope>
    <source>
        <strain evidence="1 2">A-3-E</strain>
    </source>
</reference>
<organism evidence="1 2">
    <name type="scientific">Paramesorhizobium deserti</name>
    <dbReference type="NCBI Taxonomy" id="1494590"/>
    <lineage>
        <taxon>Bacteria</taxon>
        <taxon>Pseudomonadati</taxon>
        <taxon>Pseudomonadota</taxon>
        <taxon>Alphaproteobacteria</taxon>
        <taxon>Hyphomicrobiales</taxon>
        <taxon>Phyllobacteriaceae</taxon>
        <taxon>Paramesorhizobium</taxon>
    </lineage>
</organism>
<proteinExistence type="predicted"/>
<dbReference type="AlphaFoldDB" id="A0A135HUJ5"/>
<evidence type="ECO:0000313" key="1">
    <source>
        <dbReference type="EMBL" id="KXF76862.1"/>
    </source>
</evidence>
<keyword evidence="2" id="KW-1185">Reference proteome</keyword>
<dbReference type="STRING" id="1494590.ATN84_12675"/>
<protein>
    <recommendedName>
        <fullName evidence="3">Type II toxin-antitoxin system HicA family toxin</fullName>
    </recommendedName>
</protein>
<dbReference type="OrthoDB" id="308644at2"/>
<comment type="caution">
    <text evidence="1">The sequence shown here is derived from an EMBL/GenBank/DDBJ whole genome shotgun (WGS) entry which is preliminary data.</text>
</comment>
<dbReference type="EMBL" id="LNTU01000023">
    <property type="protein sequence ID" value="KXF76862.1"/>
    <property type="molecule type" value="Genomic_DNA"/>
</dbReference>
<dbReference type="Proteomes" id="UP000070107">
    <property type="component" value="Unassembled WGS sequence"/>
</dbReference>
<sequence length="71" mass="8056">MRNNPRDWSIDDLTTLASRKGIDWRQPGTSHVTFSYPGHVPLTVPAHKPIKPVYVKKFLELIDRAGEDDGN</sequence>
<evidence type="ECO:0008006" key="3">
    <source>
        <dbReference type="Google" id="ProtNLM"/>
    </source>
</evidence>
<name>A0A135HUJ5_9HYPH</name>
<dbReference type="RefSeq" id="WP_068882453.1">
    <property type="nucleotide sequence ID" value="NZ_LNTU01000023.1"/>
</dbReference>
<accession>A0A135HUJ5</accession>
<evidence type="ECO:0000313" key="2">
    <source>
        <dbReference type="Proteomes" id="UP000070107"/>
    </source>
</evidence>